<proteinExistence type="predicted"/>
<keyword evidence="3" id="KW-1185">Reference proteome</keyword>
<gene>
    <name evidence="2" type="ORF">PG996_008878</name>
</gene>
<sequence>MDPVIQVRTTPPDYERLDYERLRQLSHQLSRYGKDYAFFAANGVCDHDHDHVRRLEHGQDHMPVYCVSPKDMDPTRLRSGSLSHDYHTAIFNVDSAKALMNNNMFSEGKPAWRPEYEVCLQDLKYHFAVYCQIPTLRTLALYVFNQCLISYVPLQTGLPATNDYIQKAFGDLILEIYEMTDEEDQLRFICAQFGVWVQERCTPREENWPEDRLALYRCVLEARRVCWSFEEDVLDGVNMLEGERRMIQAMEQRERRRRWFTVRRGAEKTEGREKAEEAVEEAERRPARMKGGTKTRRRNLR</sequence>
<accession>A0ABR1UZ68</accession>
<feature type="region of interest" description="Disordered" evidence="1">
    <location>
        <begin position="265"/>
        <end position="301"/>
    </location>
</feature>
<protein>
    <submittedName>
        <fullName evidence="2">Uncharacterized protein</fullName>
    </submittedName>
</protein>
<feature type="compositionally biased region" description="Basic residues" evidence="1">
    <location>
        <begin position="287"/>
        <end position="301"/>
    </location>
</feature>
<comment type="caution">
    <text evidence="2">The sequence shown here is derived from an EMBL/GenBank/DDBJ whole genome shotgun (WGS) entry which is preliminary data.</text>
</comment>
<evidence type="ECO:0000313" key="3">
    <source>
        <dbReference type="Proteomes" id="UP001446871"/>
    </source>
</evidence>
<evidence type="ECO:0000313" key="2">
    <source>
        <dbReference type="EMBL" id="KAK8064226.1"/>
    </source>
</evidence>
<evidence type="ECO:0000256" key="1">
    <source>
        <dbReference type="SAM" id="MobiDB-lite"/>
    </source>
</evidence>
<dbReference type="Proteomes" id="UP001446871">
    <property type="component" value="Unassembled WGS sequence"/>
</dbReference>
<dbReference type="EMBL" id="JAQQWM010000005">
    <property type="protein sequence ID" value="KAK8064226.1"/>
    <property type="molecule type" value="Genomic_DNA"/>
</dbReference>
<name>A0ABR1UZ68_9PEZI</name>
<organism evidence="2 3">
    <name type="scientific">Apiospora saccharicola</name>
    <dbReference type="NCBI Taxonomy" id="335842"/>
    <lineage>
        <taxon>Eukaryota</taxon>
        <taxon>Fungi</taxon>
        <taxon>Dikarya</taxon>
        <taxon>Ascomycota</taxon>
        <taxon>Pezizomycotina</taxon>
        <taxon>Sordariomycetes</taxon>
        <taxon>Xylariomycetidae</taxon>
        <taxon>Amphisphaeriales</taxon>
        <taxon>Apiosporaceae</taxon>
        <taxon>Apiospora</taxon>
    </lineage>
</organism>
<reference evidence="2 3" key="1">
    <citation type="submission" date="2023-01" db="EMBL/GenBank/DDBJ databases">
        <title>Analysis of 21 Apiospora genomes using comparative genomics revels a genus with tremendous synthesis potential of carbohydrate active enzymes and secondary metabolites.</title>
        <authorList>
            <person name="Sorensen T."/>
        </authorList>
    </citation>
    <scope>NUCLEOTIDE SEQUENCE [LARGE SCALE GENOMIC DNA]</scope>
    <source>
        <strain evidence="2 3">CBS 83171</strain>
    </source>
</reference>
<feature type="compositionally biased region" description="Basic and acidic residues" evidence="1">
    <location>
        <begin position="265"/>
        <end position="286"/>
    </location>
</feature>